<dbReference type="PANTHER" id="PTHR39082">
    <property type="entry name" value="PHOSPHOLIPASE C-BETA-2-RELATED"/>
    <property type="match status" value="1"/>
</dbReference>
<comment type="caution">
    <text evidence="3">The sequence shown here is derived from an EMBL/GenBank/DDBJ whole genome shotgun (WGS) entry which is preliminary data.</text>
</comment>
<dbReference type="Pfam" id="PF02591">
    <property type="entry name" value="Zn_ribbon_9"/>
    <property type="match status" value="1"/>
</dbReference>
<dbReference type="InterPro" id="IPR052376">
    <property type="entry name" value="Oxidative_Scav/Glycosyltrans"/>
</dbReference>
<dbReference type="Proteomes" id="UP001501138">
    <property type="component" value="Unassembled WGS sequence"/>
</dbReference>
<accession>A0ABN2JUV0</accession>
<dbReference type="RefSeq" id="WP_344250395.1">
    <property type="nucleotide sequence ID" value="NZ_BAAAPM010000009.1"/>
</dbReference>
<dbReference type="InterPro" id="IPR056003">
    <property type="entry name" value="CT398_CC_hairpin"/>
</dbReference>
<name>A0ABN2JUV0_9MICO</name>
<reference evidence="3 4" key="1">
    <citation type="journal article" date="2019" name="Int. J. Syst. Evol. Microbiol.">
        <title>The Global Catalogue of Microorganisms (GCM) 10K type strain sequencing project: providing services to taxonomists for standard genome sequencing and annotation.</title>
        <authorList>
            <consortium name="The Broad Institute Genomics Platform"/>
            <consortium name="The Broad Institute Genome Sequencing Center for Infectious Disease"/>
            <person name="Wu L."/>
            <person name="Ma J."/>
        </authorList>
    </citation>
    <scope>NUCLEOTIDE SEQUENCE [LARGE SCALE GENOMIC DNA]</scope>
    <source>
        <strain evidence="3 4">JCM 15589</strain>
    </source>
</reference>
<feature type="domain" description="CT398-like coiled coil hairpin" evidence="2">
    <location>
        <begin position="15"/>
        <end position="193"/>
    </location>
</feature>
<dbReference type="EMBL" id="BAAAPM010000009">
    <property type="protein sequence ID" value="GAA1738952.1"/>
    <property type="molecule type" value="Genomic_DNA"/>
</dbReference>
<protein>
    <submittedName>
        <fullName evidence="3">C4-type zinc ribbon domain-containing protein</fullName>
    </submittedName>
</protein>
<dbReference type="Gene3D" id="1.10.287.1490">
    <property type="match status" value="1"/>
</dbReference>
<gene>
    <name evidence="3" type="ORF">GCM10009809_37880</name>
</gene>
<dbReference type="InterPro" id="IPR003743">
    <property type="entry name" value="Zf-RING_7"/>
</dbReference>
<dbReference type="PANTHER" id="PTHR39082:SF1">
    <property type="entry name" value="SCAVENGER RECEPTOR CLASS A MEMBER 3"/>
    <property type="match status" value="1"/>
</dbReference>
<evidence type="ECO:0000259" key="2">
    <source>
        <dbReference type="Pfam" id="PF24481"/>
    </source>
</evidence>
<feature type="domain" description="C4-type zinc ribbon" evidence="1">
    <location>
        <begin position="205"/>
        <end position="239"/>
    </location>
</feature>
<proteinExistence type="predicted"/>
<keyword evidence="4" id="KW-1185">Reference proteome</keyword>
<organism evidence="3 4">
    <name type="scientific">Isoptericola hypogeus</name>
    <dbReference type="NCBI Taxonomy" id="300179"/>
    <lineage>
        <taxon>Bacteria</taxon>
        <taxon>Bacillati</taxon>
        <taxon>Actinomycetota</taxon>
        <taxon>Actinomycetes</taxon>
        <taxon>Micrococcales</taxon>
        <taxon>Promicromonosporaceae</taxon>
        <taxon>Isoptericola</taxon>
    </lineage>
</organism>
<evidence type="ECO:0000313" key="4">
    <source>
        <dbReference type="Proteomes" id="UP001501138"/>
    </source>
</evidence>
<sequence>MATAPPEDQRRLLEVQALDTRLQQLTHQRRTHPSLAALAELEKRIADLHGSLVDSRTAVGDLERELAKSEADVAQVRARAERDQHKLDSGALSAKDSQALVSELESLGRRQSVLEDAELEVMERLEAHQESLAKVEAAHADLVAGKEKATAERDAAWAEIDTTGRRVAGERAAAVAGLDAGLVTLYDRLRGQLGGQGAAALRGGRCEGCRLELNAGDLAAVRSAAPDQVVRCEECGRILVRVVDDAAAA</sequence>
<evidence type="ECO:0000259" key="1">
    <source>
        <dbReference type="Pfam" id="PF02591"/>
    </source>
</evidence>
<evidence type="ECO:0000313" key="3">
    <source>
        <dbReference type="EMBL" id="GAA1738952.1"/>
    </source>
</evidence>
<dbReference type="Pfam" id="PF24481">
    <property type="entry name" value="CT398_CC"/>
    <property type="match status" value="1"/>
</dbReference>